<proteinExistence type="predicted"/>
<name>A0A2P2PNI3_RHIMU</name>
<protein>
    <submittedName>
        <fullName evidence="1">Uncharacterized protein</fullName>
    </submittedName>
</protein>
<sequence>MISILRSLVKDLLS</sequence>
<accession>A0A2P2PNI3</accession>
<dbReference type="EMBL" id="GGEC01075761">
    <property type="protein sequence ID" value="MBX56245.1"/>
    <property type="molecule type" value="Transcribed_RNA"/>
</dbReference>
<evidence type="ECO:0000313" key="1">
    <source>
        <dbReference type="EMBL" id="MBX56245.1"/>
    </source>
</evidence>
<reference evidence="1" key="1">
    <citation type="submission" date="2018-02" db="EMBL/GenBank/DDBJ databases">
        <title>Rhizophora mucronata_Transcriptome.</title>
        <authorList>
            <person name="Meera S.P."/>
            <person name="Sreeshan A."/>
            <person name="Augustine A."/>
        </authorList>
    </citation>
    <scope>NUCLEOTIDE SEQUENCE</scope>
    <source>
        <tissue evidence="1">Leaf</tissue>
    </source>
</reference>
<organism evidence="1">
    <name type="scientific">Rhizophora mucronata</name>
    <name type="common">Asiatic mangrove</name>
    <dbReference type="NCBI Taxonomy" id="61149"/>
    <lineage>
        <taxon>Eukaryota</taxon>
        <taxon>Viridiplantae</taxon>
        <taxon>Streptophyta</taxon>
        <taxon>Embryophyta</taxon>
        <taxon>Tracheophyta</taxon>
        <taxon>Spermatophyta</taxon>
        <taxon>Magnoliopsida</taxon>
        <taxon>eudicotyledons</taxon>
        <taxon>Gunneridae</taxon>
        <taxon>Pentapetalae</taxon>
        <taxon>rosids</taxon>
        <taxon>fabids</taxon>
        <taxon>Malpighiales</taxon>
        <taxon>Rhizophoraceae</taxon>
        <taxon>Rhizophora</taxon>
    </lineage>
</organism>